<keyword evidence="9" id="KW-0057">Aromatic amino acid biosynthesis</keyword>
<accession>A0A455T5X7</accession>
<name>A0A455T5X7_9CHLR</name>
<dbReference type="SUPFAM" id="SSF53686">
    <property type="entry name" value="Tryptophan synthase beta subunit-like PLP-dependent enzymes"/>
    <property type="match status" value="1"/>
</dbReference>
<organism evidence="13">
    <name type="scientific">Thermogemmatispora argillosa</name>
    <dbReference type="NCBI Taxonomy" id="2045280"/>
    <lineage>
        <taxon>Bacteria</taxon>
        <taxon>Bacillati</taxon>
        <taxon>Chloroflexota</taxon>
        <taxon>Ktedonobacteria</taxon>
        <taxon>Thermogemmatisporales</taxon>
        <taxon>Thermogemmatisporaceae</taxon>
        <taxon>Thermogemmatispora</taxon>
    </lineage>
</organism>
<evidence type="ECO:0000256" key="8">
    <source>
        <dbReference type="ARBA" id="ARBA00022898"/>
    </source>
</evidence>
<keyword evidence="6" id="KW-0028">Amino-acid biosynthesis</keyword>
<evidence type="ECO:0000256" key="7">
    <source>
        <dbReference type="ARBA" id="ARBA00022822"/>
    </source>
</evidence>
<reference evidence="13" key="1">
    <citation type="submission" date="2018-12" db="EMBL/GenBank/DDBJ databases">
        <title>Novel natural products biosynthetic potential of the class Ktedonobacteria.</title>
        <authorList>
            <person name="Zheng Y."/>
            <person name="Saitou A."/>
            <person name="Wang C.M."/>
            <person name="Toyoda A."/>
            <person name="Minakuchi Y."/>
            <person name="Sekiguchi Y."/>
            <person name="Ueda K."/>
            <person name="Takano H."/>
            <person name="Sakai Y."/>
            <person name="Yokota A."/>
            <person name="Yabe S."/>
        </authorList>
    </citation>
    <scope>NUCLEOTIDE SEQUENCE</scope>
    <source>
        <strain evidence="13">A3-2</strain>
    </source>
</reference>
<evidence type="ECO:0000256" key="3">
    <source>
        <dbReference type="ARBA" id="ARBA00009982"/>
    </source>
</evidence>
<dbReference type="Pfam" id="PF00291">
    <property type="entry name" value="PALP"/>
    <property type="match status" value="1"/>
</dbReference>
<sequence>MQEMSSERSIEIPEAIRQVYRLWRPTSLYRARRLEQALETPARIYDKYEGVSPVGSHKANTSVAQVYYNKAEGVQRIATEIGAGQWGSALAMAGAFFGVDIEIFMVKISYQQKPYRRSMMQSFGARVQASPTDLTEAGRSILAQRRTPRTWAVWALPSARLSRSLRRVGAASSIPWAACSIMCCCTRPWWERRRCARWSWSTTIPMSSLAASEAAATWPGWFSFHS</sequence>
<feature type="domain" description="Tryptophan synthase beta chain-like PALP" evidence="12">
    <location>
        <begin position="22"/>
        <end position="140"/>
    </location>
</feature>
<dbReference type="InterPro" id="IPR036052">
    <property type="entry name" value="TrpB-like_PALP_sf"/>
</dbReference>
<comment type="similarity">
    <text evidence="3">Belongs to the TrpB family.</text>
</comment>
<dbReference type="GO" id="GO:0004834">
    <property type="term" value="F:tryptophan synthase activity"/>
    <property type="evidence" value="ECO:0007669"/>
    <property type="project" value="UniProtKB-EC"/>
</dbReference>
<evidence type="ECO:0000256" key="10">
    <source>
        <dbReference type="ARBA" id="ARBA00023239"/>
    </source>
</evidence>
<comment type="pathway">
    <text evidence="2">Amino-acid biosynthesis; L-tryptophan biosynthesis; L-tryptophan from chorismate: step 5/5.</text>
</comment>
<dbReference type="Gene3D" id="3.40.50.1100">
    <property type="match status" value="2"/>
</dbReference>
<dbReference type="InterPro" id="IPR001926">
    <property type="entry name" value="TrpB-like_PALP"/>
</dbReference>
<dbReference type="EMBL" id="AP019377">
    <property type="protein sequence ID" value="BBH92944.1"/>
    <property type="molecule type" value="Genomic_DNA"/>
</dbReference>
<evidence type="ECO:0000256" key="4">
    <source>
        <dbReference type="ARBA" id="ARBA00011270"/>
    </source>
</evidence>
<protein>
    <recommendedName>
        <fullName evidence="5">tryptophan synthase</fullName>
        <ecNumber evidence="5">4.2.1.20</ecNumber>
    </recommendedName>
</protein>
<evidence type="ECO:0000256" key="9">
    <source>
        <dbReference type="ARBA" id="ARBA00023141"/>
    </source>
</evidence>
<evidence type="ECO:0000256" key="6">
    <source>
        <dbReference type="ARBA" id="ARBA00022605"/>
    </source>
</evidence>
<proteinExistence type="inferred from homology"/>
<evidence type="ECO:0000256" key="5">
    <source>
        <dbReference type="ARBA" id="ARBA00012043"/>
    </source>
</evidence>
<evidence type="ECO:0000256" key="1">
    <source>
        <dbReference type="ARBA" id="ARBA00001933"/>
    </source>
</evidence>
<dbReference type="GO" id="GO:0052684">
    <property type="term" value="F:L-serine hydro-lyase (adding indole, L-tryptophan-forming) activity"/>
    <property type="evidence" value="ECO:0007669"/>
    <property type="project" value="TreeGrafter"/>
</dbReference>
<evidence type="ECO:0000259" key="12">
    <source>
        <dbReference type="Pfam" id="PF00291"/>
    </source>
</evidence>
<comment type="subunit">
    <text evidence="4">Tetramer of two alpha and two beta chains.</text>
</comment>
<evidence type="ECO:0000256" key="2">
    <source>
        <dbReference type="ARBA" id="ARBA00004733"/>
    </source>
</evidence>
<comment type="cofactor">
    <cofactor evidence="1">
        <name>pyridoxal 5'-phosphate</name>
        <dbReference type="ChEBI" id="CHEBI:597326"/>
    </cofactor>
</comment>
<dbReference type="EC" id="4.2.1.20" evidence="5"/>
<evidence type="ECO:0000313" key="13">
    <source>
        <dbReference type="EMBL" id="BBH92944.1"/>
    </source>
</evidence>
<dbReference type="GO" id="GO:0005737">
    <property type="term" value="C:cytoplasm"/>
    <property type="evidence" value="ECO:0007669"/>
    <property type="project" value="TreeGrafter"/>
</dbReference>
<gene>
    <name evidence="13" type="ORF">KTA_11430</name>
</gene>
<dbReference type="InterPro" id="IPR006653">
    <property type="entry name" value="Trp_synth_b_CS"/>
</dbReference>
<keyword evidence="8" id="KW-0663">Pyridoxal phosphate</keyword>
<comment type="catalytic activity">
    <reaction evidence="11">
        <text>(1S,2R)-1-C-(indol-3-yl)glycerol 3-phosphate + L-serine = D-glyceraldehyde 3-phosphate + L-tryptophan + H2O</text>
        <dbReference type="Rhea" id="RHEA:10532"/>
        <dbReference type="ChEBI" id="CHEBI:15377"/>
        <dbReference type="ChEBI" id="CHEBI:33384"/>
        <dbReference type="ChEBI" id="CHEBI:57912"/>
        <dbReference type="ChEBI" id="CHEBI:58866"/>
        <dbReference type="ChEBI" id="CHEBI:59776"/>
        <dbReference type="EC" id="4.2.1.20"/>
    </reaction>
</comment>
<keyword evidence="10" id="KW-0456">Lyase</keyword>
<dbReference type="PANTHER" id="PTHR48077:SF6">
    <property type="entry name" value="TRYPTOPHAN SYNTHASE"/>
    <property type="match status" value="1"/>
</dbReference>
<dbReference type="PROSITE" id="PS00168">
    <property type="entry name" value="TRP_SYNTHASE_BETA"/>
    <property type="match status" value="1"/>
</dbReference>
<dbReference type="InterPro" id="IPR023026">
    <property type="entry name" value="Trp_synth_beta/beta-like"/>
</dbReference>
<dbReference type="PANTHER" id="PTHR48077">
    <property type="entry name" value="TRYPTOPHAN SYNTHASE-RELATED"/>
    <property type="match status" value="1"/>
</dbReference>
<evidence type="ECO:0000256" key="11">
    <source>
        <dbReference type="ARBA" id="ARBA00049047"/>
    </source>
</evidence>
<dbReference type="AlphaFoldDB" id="A0A455T5X7"/>
<keyword evidence="7" id="KW-0822">Tryptophan biosynthesis</keyword>